<gene>
    <name evidence="1" type="ORF">F4559_004845</name>
</gene>
<evidence type="ECO:0000313" key="2">
    <source>
        <dbReference type="Proteomes" id="UP000542674"/>
    </source>
</evidence>
<proteinExistence type="predicted"/>
<dbReference type="RefSeq" id="WP_184672246.1">
    <property type="nucleotide sequence ID" value="NZ_BAABAI010000033.1"/>
</dbReference>
<evidence type="ECO:0008006" key="3">
    <source>
        <dbReference type="Google" id="ProtNLM"/>
    </source>
</evidence>
<accession>A0A7W7WXW9</accession>
<name>A0A7W7WXW9_9PSEU</name>
<dbReference type="Proteomes" id="UP000542674">
    <property type="component" value="Unassembled WGS sequence"/>
</dbReference>
<dbReference type="EMBL" id="JACHJS010000001">
    <property type="protein sequence ID" value="MBB4967486.1"/>
    <property type="molecule type" value="Genomic_DNA"/>
</dbReference>
<evidence type="ECO:0000313" key="1">
    <source>
        <dbReference type="EMBL" id="MBB4967486.1"/>
    </source>
</evidence>
<protein>
    <recommendedName>
        <fullName evidence="3">Phosphodiesterase</fullName>
    </recommendedName>
</protein>
<sequence>MPLPRRPQPALVRLSKGVGLPGAIPDVLGLALRTEVRGAPWDVLLSSHAPGSLVWLPFPAARWCGARLSTLGGLEGVGGSGVLTATGAALPHSTRLDALCTASPMTFTLSLHDFGPVGEVSLTAIAKSPAPDFDPVVNAAGLELKPTWLGAIRARAYAGSRSGRGAPRSTG</sequence>
<reference evidence="1 2" key="1">
    <citation type="submission" date="2020-08" db="EMBL/GenBank/DDBJ databases">
        <title>Sequencing the genomes of 1000 actinobacteria strains.</title>
        <authorList>
            <person name="Klenk H.-P."/>
        </authorList>
    </citation>
    <scope>NUCLEOTIDE SEQUENCE [LARGE SCALE GENOMIC DNA]</scope>
    <source>
        <strain evidence="1 2">DSM 45084</strain>
    </source>
</reference>
<comment type="caution">
    <text evidence="1">The sequence shown here is derived from an EMBL/GenBank/DDBJ whole genome shotgun (WGS) entry which is preliminary data.</text>
</comment>
<dbReference type="AlphaFoldDB" id="A0A7W7WXW9"/>
<organism evidence="1 2">
    <name type="scientific">Saccharothrix violaceirubra</name>
    <dbReference type="NCBI Taxonomy" id="413306"/>
    <lineage>
        <taxon>Bacteria</taxon>
        <taxon>Bacillati</taxon>
        <taxon>Actinomycetota</taxon>
        <taxon>Actinomycetes</taxon>
        <taxon>Pseudonocardiales</taxon>
        <taxon>Pseudonocardiaceae</taxon>
        <taxon>Saccharothrix</taxon>
    </lineage>
</organism>
<keyword evidence="2" id="KW-1185">Reference proteome</keyword>